<evidence type="ECO:0000313" key="9">
    <source>
        <dbReference type="EMBL" id="RKS89184.1"/>
    </source>
</evidence>
<protein>
    <submittedName>
        <fullName evidence="9">Adsorption protein B</fullName>
    </submittedName>
</protein>
<dbReference type="Proteomes" id="UP000275727">
    <property type="component" value="Chromosome"/>
</dbReference>
<dbReference type="Pfam" id="PF13641">
    <property type="entry name" value="Glyco_tranf_2_3"/>
    <property type="match status" value="1"/>
</dbReference>
<dbReference type="RefSeq" id="WP_121051313.1">
    <property type="nucleotide sequence ID" value="NZ_AP018711.1"/>
</dbReference>
<evidence type="ECO:0000256" key="6">
    <source>
        <dbReference type="ARBA" id="ARBA00023136"/>
    </source>
</evidence>
<proteinExistence type="predicted"/>
<evidence type="ECO:0000256" key="4">
    <source>
        <dbReference type="ARBA" id="ARBA00022692"/>
    </source>
</evidence>
<keyword evidence="6 7" id="KW-0472">Membrane</keyword>
<evidence type="ECO:0000313" key="8">
    <source>
        <dbReference type="EMBL" id="BBE32941.1"/>
    </source>
</evidence>
<dbReference type="GO" id="GO:0016020">
    <property type="term" value="C:membrane"/>
    <property type="evidence" value="ECO:0007669"/>
    <property type="project" value="UniProtKB-SubCell"/>
</dbReference>
<reference evidence="9 11" key="2">
    <citation type="submission" date="2018-10" db="EMBL/GenBank/DDBJ databases">
        <title>Genomic Encyclopedia of Type Strains, Phase IV (KMG-IV): sequencing the most valuable type-strain genomes for metagenomic binning, comparative biology and taxonomic classification.</title>
        <authorList>
            <person name="Goeker M."/>
        </authorList>
    </citation>
    <scope>NUCLEOTIDE SEQUENCE [LARGE SCALE GENOMIC DNA]</scope>
    <source>
        <strain evidence="9 11">DSM 19791</strain>
    </source>
</reference>
<reference evidence="8 10" key="1">
    <citation type="submission" date="2018-06" db="EMBL/GenBank/DDBJ databases">
        <title>Complete Genome Sequence of the Microcystin-Degrading Bacterium Sphingosinicella microcystinivorans Strain B-9.</title>
        <authorList>
            <person name="Jin H."/>
            <person name="Nishizawa T."/>
            <person name="Guo Y."/>
            <person name="Nishizawa A."/>
            <person name="Park H."/>
            <person name="Kato H."/>
            <person name="Tsuji K."/>
            <person name="Harada K."/>
        </authorList>
    </citation>
    <scope>NUCLEOTIDE SEQUENCE [LARGE SCALE GENOMIC DNA]</scope>
    <source>
        <strain evidence="8 10">B9</strain>
    </source>
</reference>
<dbReference type="EMBL" id="RBWX01000008">
    <property type="protein sequence ID" value="RKS89184.1"/>
    <property type="molecule type" value="Genomic_DNA"/>
</dbReference>
<dbReference type="Proteomes" id="UP000276029">
    <property type="component" value="Unassembled WGS sequence"/>
</dbReference>
<dbReference type="SUPFAM" id="SSF53448">
    <property type="entry name" value="Nucleotide-diphospho-sugar transferases"/>
    <property type="match status" value="1"/>
</dbReference>
<gene>
    <name evidence="9" type="ORF">DFR51_2398</name>
    <name evidence="8" type="ORF">SmB9_05990</name>
</gene>
<evidence type="ECO:0000313" key="11">
    <source>
        <dbReference type="Proteomes" id="UP000276029"/>
    </source>
</evidence>
<evidence type="ECO:0000256" key="1">
    <source>
        <dbReference type="ARBA" id="ARBA00004141"/>
    </source>
</evidence>
<accession>A0AAD1D4P1</accession>
<organism evidence="8 10">
    <name type="scientific">Sphingosinicella microcystinivorans</name>
    <dbReference type="NCBI Taxonomy" id="335406"/>
    <lineage>
        <taxon>Bacteria</taxon>
        <taxon>Pseudomonadati</taxon>
        <taxon>Pseudomonadota</taxon>
        <taxon>Alphaproteobacteria</taxon>
        <taxon>Sphingomonadales</taxon>
        <taxon>Sphingosinicellaceae</taxon>
        <taxon>Sphingosinicella</taxon>
    </lineage>
</organism>
<dbReference type="NCBIfam" id="NF011305">
    <property type="entry name" value="PRK14716.1-3"/>
    <property type="match status" value="1"/>
</dbReference>
<dbReference type="KEGG" id="smic:SmB9_05990"/>
<keyword evidence="4 7" id="KW-0812">Transmembrane</keyword>
<dbReference type="PANTHER" id="PTHR43867:SF2">
    <property type="entry name" value="CELLULOSE SYNTHASE CATALYTIC SUBUNIT A [UDP-FORMING]"/>
    <property type="match status" value="1"/>
</dbReference>
<evidence type="ECO:0000256" key="2">
    <source>
        <dbReference type="ARBA" id="ARBA00022676"/>
    </source>
</evidence>
<dbReference type="PANTHER" id="PTHR43867">
    <property type="entry name" value="CELLULOSE SYNTHASE CATALYTIC SUBUNIT A [UDP-FORMING]"/>
    <property type="match status" value="1"/>
</dbReference>
<feature type="transmembrane region" description="Helical" evidence="7">
    <location>
        <begin position="344"/>
        <end position="366"/>
    </location>
</feature>
<dbReference type="AlphaFoldDB" id="A0AAD1D4P1"/>
<dbReference type="GO" id="GO:0016757">
    <property type="term" value="F:glycosyltransferase activity"/>
    <property type="evidence" value="ECO:0007669"/>
    <property type="project" value="UniProtKB-KW"/>
</dbReference>
<evidence type="ECO:0000256" key="7">
    <source>
        <dbReference type="SAM" id="Phobius"/>
    </source>
</evidence>
<dbReference type="InterPro" id="IPR050321">
    <property type="entry name" value="Glycosyltr_2/OpgH_subfam"/>
</dbReference>
<sequence>MEESYVWLAGYWLLTRELLLLAAAGVAVSSLDDLLFDILYFARELWRRLTIYRVWARADASTLVGPGVGAPIAVFVPAWDEADVIGQMLATFTRTMRHPRYRIFVGVYPNDPATRAAVEAVADPRIGIVAAPHLGPTTKADCLNAIWHGMEAYERAHGVRFKAVVLHDAEDVAHARELDVIDYLIPAKAMVQLPVVPFADPQSRWIAGHYLDEFAESHTKDMVVREAIGAALPAAGVACGFEREMMGQIADALGGAPFDPDSLTEDYELGHRIHARGGNAAFVRIPGTRGEPHVTTREHFPATLEAAVRQKSRWLLGIALHGWDRIGWQGGIAARYMLLRDRKALLNALVVIIAYVAAIAYAAAIVLKGTVPDARTLPAVVERGTALDTLLRLTTALLAWRLAMRMVFTGRQHGPMEAARALPRAFIANIANFLAALRACRLYVGGLISKTRPVWEKTAHRFPQIVADE</sequence>
<keyword evidence="2" id="KW-0328">Glycosyltransferase</keyword>
<dbReference type="EMBL" id="AP018711">
    <property type="protein sequence ID" value="BBE32941.1"/>
    <property type="molecule type" value="Genomic_DNA"/>
</dbReference>
<comment type="subcellular location">
    <subcellularLocation>
        <location evidence="1">Membrane</location>
        <topology evidence="1">Multi-pass membrane protein</topology>
    </subcellularLocation>
</comment>
<dbReference type="NCBIfam" id="NF011307">
    <property type="entry name" value="PRK14716.1-5"/>
    <property type="match status" value="1"/>
</dbReference>
<evidence type="ECO:0000313" key="10">
    <source>
        <dbReference type="Proteomes" id="UP000275727"/>
    </source>
</evidence>
<keyword evidence="5 7" id="KW-1133">Transmembrane helix</keyword>
<evidence type="ECO:0000256" key="5">
    <source>
        <dbReference type="ARBA" id="ARBA00022989"/>
    </source>
</evidence>
<keyword evidence="3" id="KW-0808">Transferase</keyword>
<evidence type="ECO:0000256" key="3">
    <source>
        <dbReference type="ARBA" id="ARBA00022679"/>
    </source>
</evidence>
<dbReference type="Gene3D" id="3.90.550.10">
    <property type="entry name" value="Spore Coat Polysaccharide Biosynthesis Protein SpsA, Chain A"/>
    <property type="match status" value="1"/>
</dbReference>
<keyword evidence="11" id="KW-1185">Reference proteome</keyword>
<feature type="transmembrane region" description="Helical" evidence="7">
    <location>
        <begin position="20"/>
        <end position="42"/>
    </location>
</feature>
<name>A0AAD1D4P1_SPHMI</name>
<dbReference type="InterPro" id="IPR029044">
    <property type="entry name" value="Nucleotide-diphossugar_trans"/>
</dbReference>